<dbReference type="GO" id="GO:0016614">
    <property type="term" value="F:oxidoreductase activity, acting on CH-OH group of donors"/>
    <property type="evidence" value="ECO:0007669"/>
    <property type="project" value="InterPro"/>
</dbReference>
<dbReference type="Gene3D" id="3.50.50.60">
    <property type="entry name" value="FAD/NAD(P)-binding domain"/>
    <property type="match status" value="2"/>
</dbReference>
<keyword evidence="8" id="KW-1185">Reference proteome</keyword>
<evidence type="ECO:0000256" key="3">
    <source>
        <dbReference type="ARBA" id="ARBA00022630"/>
    </source>
</evidence>
<comment type="caution">
    <text evidence="7">The sequence shown here is derived from an EMBL/GenBank/DDBJ whole genome shotgun (WGS) entry which is preliminary data.</text>
</comment>
<feature type="domain" description="Glucose-methanol-choline oxidoreductase C-terminal" evidence="6">
    <location>
        <begin position="396"/>
        <end position="514"/>
    </location>
</feature>
<keyword evidence="4" id="KW-0274">FAD</keyword>
<evidence type="ECO:0000313" key="7">
    <source>
        <dbReference type="EMBL" id="TNH41010.1"/>
    </source>
</evidence>
<evidence type="ECO:0000259" key="6">
    <source>
        <dbReference type="Pfam" id="PF05199"/>
    </source>
</evidence>
<evidence type="ECO:0000256" key="5">
    <source>
        <dbReference type="ARBA" id="ARBA00023002"/>
    </source>
</evidence>
<accession>A0A5C4RAL7</accession>
<comment type="similarity">
    <text evidence="2">Belongs to the GMC oxidoreductase family.</text>
</comment>
<evidence type="ECO:0000256" key="1">
    <source>
        <dbReference type="ARBA" id="ARBA00001974"/>
    </source>
</evidence>
<dbReference type="Pfam" id="PF05199">
    <property type="entry name" value="GMC_oxred_C"/>
    <property type="match status" value="1"/>
</dbReference>
<evidence type="ECO:0000256" key="2">
    <source>
        <dbReference type="ARBA" id="ARBA00010790"/>
    </source>
</evidence>
<comment type="cofactor">
    <cofactor evidence="1">
        <name>FAD</name>
        <dbReference type="ChEBI" id="CHEBI:57692"/>
    </cofactor>
</comment>
<reference evidence="7 8" key="1">
    <citation type="submission" date="2019-06" db="EMBL/GenBank/DDBJ databases">
        <authorList>
            <person name="Li J."/>
        </authorList>
    </citation>
    <scope>NUCLEOTIDE SEQUENCE [LARGE SCALE GENOMIC DNA]</scope>
    <source>
        <strain evidence="7 8">CGMCC 1.8012</strain>
    </source>
</reference>
<dbReference type="SUPFAM" id="SSF51905">
    <property type="entry name" value="FAD/NAD(P)-binding domain"/>
    <property type="match status" value="1"/>
</dbReference>
<dbReference type="EMBL" id="VDDC01000004">
    <property type="protein sequence ID" value="TNH41010.1"/>
    <property type="molecule type" value="Genomic_DNA"/>
</dbReference>
<dbReference type="SUPFAM" id="SSF54373">
    <property type="entry name" value="FAD-linked reductases, C-terminal domain"/>
    <property type="match status" value="1"/>
</dbReference>
<sequence length="525" mass="56354">MTGAATWRHAYIADGSRFDAIVVGSGAAGGVAATALAEAGMRVAVLEAGDAGPGRINPVTKALTAVARFLDRTRAESRMPPSLARFGERAFRLLGRARQPVQSRCFAWAMAPNVLVDDRDCPYQTEDGSQFLWFRARQPGGRMTVPGHGRQYYRLSGMKSDGSNSADNAWPFALEDVADWYGWVEDKLQLRGGDQAVPGPDTSRLAGVLQPTPSEQAIIGAIRSRWPRARPVLGNFAPPLSWLDIAAGTGRMAFQAGAVVRRVLKDPSGAVSGVEWIDGRTGAVRTVHAPVVFLCASAIESTRILLLSRTVGDDAGIGTESPALGRHLMDHAVMSGTGYRAGSDDVLPEQAEPGRCIHIPPDPSLHPSISMQIHVHPRPDGAARVDIVSFAEMLPDPWNRVTLSPSQTDRYGIPVPVIRFRHSAEQRALADRQAQIIRELSADIGLTDVIVNTDLSPGGTSVHECGTARMGTDPATSVVDMHNECWDVPGLYVTDGACFPRQHVHNPTLTMMMLTARAAAHAAAR</sequence>
<gene>
    <name evidence="7" type="ORF">FHD67_01925</name>
</gene>
<evidence type="ECO:0000256" key="4">
    <source>
        <dbReference type="ARBA" id="ARBA00022827"/>
    </source>
</evidence>
<dbReference type="RefSeq" id="WP_046000933.1">
    <property type="nucleotide sequence ID" value="NZ_VDDC01000004.1"/>
</dbReference>
<proteinExistence type="inferred from homology"/>
<dbReference type="InterPro" id="IPR051473">
    <property type="entry name" value="P2Ox-like"/>
</dbReference>
<organism evidence="7 8">
    <name type="scientific">Paracoccus haeundaensis</name>
    <dbReference type="NCBI Taxonomy" id="225362"/>
    <lineage>
        <taxon>Bacteria</taxon>
        <taxon>Pseudomonadati</taxon>
        <taxon>Pseudomonadota</taxon>
        <taxon>Alphaproteobacteria</taxon>
        <taxon>Rhodobacterales</taxon>
        <taxon>Paracoccaceae</taxon>
        <taxon>Paracoccus</taxon>
    </lineage>
</organism>
<dbReference type="Pfam" id="PF13450">
    <property type="entry name" value="NAD_binding_8"/>
    <property type="match status" value="1"/>
</dbReference>
<evidence type="ECO:0000313" key="8">
    <source>
        <dbReference type="Proteomes" id="UP000304880"/>
    </source>
</evidence>
<dbReference type="Proteomes" id="UP000304880">
    <property type="component" value="Unassembled WGS sequence"/>
</dbReference>
<dbReference type="PANTHER" id="PTHR42784:SF1">
    <property type="entry name" value="PYRANOSE 2-OXIDASE"/>
    <property type="match status" value="1"/>
</dbReference>
<name>A0A5C4RAL7_9RHOB</name>
<keyword evidence="5" id="KW-0560">Oxidoreductase</keyword>
<dbReference type="PANTHER" id="PTHR42784">
    <property type="entry name" value="PYRANOSE 2-OXIDASE"/>
    <property type="match status" value="1"/>
</dbReference>
<protein>
    <submittedName>
        <fullName evidence="7">GMC family oxidoreductase</fullName>
    </submittedName>
</protein>
<dbReference type="InterPro" id="IPR036188">
    <property type="entry name" value="FAD/NAD-bd_sf"/>
</dbReference>
<dbReference type="InterPro" id="IPR007867">
    <property type="entry name" value="GMC_OxRtase_C"/>
</dbReference>
<keyword evidence="3" id="KW-0285">Flavoprotein</keyword>
<dbReference type="AlphaFoldDB" id="A0A5C4RAL7"/>